<proteinExistence type="predicted"/>
<name>A0A194QPC6_PAPMA</name>
<dbReference type="InParanoid" id="A0A194QPC6"/>
<dbReference type="Proteomes" id="UP000053240">
    <property type="component" value="Unassembled WGS sequence"/>
</dbReference>
<keyword evidence="3" id="KW-1185">Reference proteome</keyword>
<dbReference type="EMBL" id="KQ461190">
    <property type="protein sequence ID" value="KPJ07204.1"/>
    <property type="molecule type" value="Genomic_DNA"/>
</dbReference>
<evidence type="ECO:0000313" key="2">
    <source>
        <dbReference type="EMBL" id="KPJ07204.1"/>
    </source>
</evidence>
<accession>A0A194QPC6</accession>
<evidence type="ECO:0000256" key="1">
    <source>
        <dbReference type="SAM" id="MobiDB-lite"/>
    </source>
</evidence>
<reference evidence="2 3" key="1">
    <citation type="journal article" date="2015" name="Nat. Commun.">
        <title>Outbred genome sequencing and CRISPR/Cas9 gene editing in butterflies.</title>
        <authorList>
            <person name="Li X."/>
            <person name="Fan D."/>
            <person name="Zhang W."/>
            <person name="Liu G."/>
            <person name="Zhang L."/>
            <person name="Zhao L."/>
            <person name="Fang X."/>
            <person name="Chen L."/>
            <person name="Dong Y."/>
            <person name="Chen Y."/>
            <person name="Ding Y."/>
            <person name="Zhao R."/>
            <person name="Feng M."/>
            <person name="Zhu Y."/>
            <person name="Feng Y."/>
            <person name="Jiang X."/>
            <person name="Zhu D."/>
            <person name="Xiang H."/>
            <person name="Feng X."/>
            <person name="Li S."/>
            <person name="Wang J."/>
            <person name="Zhang G."/>
            <person name="Kronforst M.R."/>
            <person name="Wang W."/>
        </authorList>
    </citation>
    <scope>NUCLEOTIDE SEQUENCE [LARGE SCALE GENOMIC DNA]</scope>
    <source>
        <strain evidence="2">Ya'a_city_454_Pm</strain>
        <tissue evidence="2">Whole body</tissue>
    </source>
</reference>
<evidence type="ECO:0000313" key="3">
    <source>
        <dbReference type="Proteomes" id="UP000053240"/>
    </source>
</evidence>
<dbReference type="AlphaFoldDB" id="A0A194QPC6"/>
<gene>
    <name evidence="2" type="ORF">RR48_07620</name>
</gene>
<organism evidence="2 3">
    <name type="scientific">Papilio machaon</name>
    <name type="common">Old World swallowtail butterfly</name>
    <dbReference type="NCBI Taxonomy" id="76193"/>
    <lineage>
        <taxon>Eukaryota</taxon>
        <taxon>Metazoa</taxon>
        <taxon>Ecdysozoa</taxon>
        <taxon>Arthropoda</taxon>
        <taxon>Hexapoda</taxon>
        <taxon>Insecta</taxon>
        <taxon>Pterygota</taxon>
        <taxon>Neoptera</taxon>
        <taxon>Endopterygota</taxon>
        <taxon>Lepidoptera</taxon>
        <taxon>Glossata</taxon>
        <taxon>Ditrysia</taxon>
        <taxon>Papilionoidea</taxon>
        <taxon>Papilionidae</taxon>
        <taxon>Papilioninae</taxon>
        <taxon>Papilio</taxon>
    </lineage>
</organism>
<feature type="region of interest" description="Disordered" evidence="1">
    <location>
        <begin position="73"/>
        <end position="139"/>
    </location>
</feature>
<protein>
    <submittedName>
        <fullName evidence="2">Uncharacterized protein</fullName>
    </submittedName>
</protein>
<feature type="compositionally biased region" description="Low complexity" evidence="1">
    <location>
        <begin position="73"/>
        <end position="113"/>
    </location>
</feature>
<sequence length="139" mass="15038">MNPFRVIFAGFIRNSAAFMRVLLGASKARRRPDYSKALYTATCTVHCNMHCTLQHALYTATCTVHCNMRSSAQSARSSAQSARSSAQSARSSAQSARSSAQSARSSAQSAQSALSPHGPVAHITRRYAFDSSRPRVPNK</sequence>